<keyword evidence="2" id="KW-0732">Signal</keyword>
<dbReference type="EMBL" id="JAAVNE010000002">
    <property type="protein sequence ID" value="NKC29722.1"/>
    <property type="molecule type" value="Genomic_DNA"/>
</dbReference>
<accession>A0ABX1E2H6</accession>
<gene>
    <name evidence="3" type="ORF">HEQ75_02525</name>
</gene>
<name>A0ABX1E2H6_9PROT</name>
<keyword evidence="4" id="KW-1185">Reference proteome</keyword>
<protein>
    <submittedName>
        <fullName evidence="3">SDR family NAD(P)-dependent oxidoreductase</fullName>
    </submittedName>
</protein>
<evidence type="ECO:0000313" key="4">
    <source>
        <dbReference type="Proteomes" id="UP000787635"/>
    </source>
</evidence>
<feature type="chain" id="PRO_5045735716" evidence="2">
    <location>
        <begin position="19"/>
        <end position="293"/>
    </location>
</feature>
<dbReference type="InterPro" id="IPR036291">
    <property type="entry name" value="NAD(P)-bd_dom_sf"/>
</dbReference>
<dbReference type="Gene3D" id="3.40.50.720">
    <property type="entry name" value="NAD(P)-binding Rossmann-like Domain"/>
    <property type="match status" value="1"/>
</dbReference>
<dbReference type="PANTHER" id="PTHR43574">
    <property type="entry name" value="EPIMERASE-RELATED"/>
    <property type="match status" value="1"/>
</dbReference>
<reference evidence="3 4" key="1">
    <citation type="submission" date="2020-03" db="EMBL/GenBank/DDBJ databases">
        <title>Roseomonas selenitidurans sp. nov. isolated from urban soil.</title>
        <authorList>
            <person name="Liu H."/>
        </authorList>
    </citation>
    <scope>NUCLEOTIDE SEQUENCE [LARGE SCALE GENOMIC DNA]</scope>
    <source>
        <strain evidence="3 4">BU-1</strain>
    </source>
</reference>
<dbReference type="Proteomes" id="UP000787635">
    <property type="component" value="Unassembled WGS sequence"/>
</dbReference>
<evidence type="ECO:0000313" key="3">
    <source>
        <dbReference type="EMBL" id="NKC29722.1"/>
    </source>
</evidence>
<comment type="caution">
    <text evidence="3">The sequence shown here is derived from an EMBL/GenBank/DDBJ whole genome shotgun (WGS) entry which is preliminary data.</text>
</comment>
<sequence>MAMRMVVAGLGYAGAAIAAEAVAAGFVVAGTTRDPARVQAPPGVAVLRFAEAGAAIAAATHLVVTAAPDAAGDPVLARHGAALAAAPGLRWIGYLSTTGVYGDRAGGWVEEATPPAPGQPRSVARLQAEAAWRVAAGAAGAALDLFRVGGIYGPGRSALDELRAGTARRIAKPGHAFSRIHRDDIALAVLAAARQVGQGGRQGAGQGVRVLHLVDDVPAPNAEVVAEAARLLGVAPPPAVPFEQACAAMSPMALSFWAENRLVANAATKAALHLAWRHPSYREGLAAILAGED</sequence>
<keyword evidence="1" id="KW-0520">NAD</keyword>
<evidence type="ECO:0000256" key="2">
    <source>
        <dbReference type="SAM" id="SignalP"/>
    </source>
</evidence>
<dbReference type="SUPFAM" id="SSF51735">
    <property type="entry name" value="NAD(P)-binding Rossmann-fold domains"/>
    <property type="match status" value="1"/>
</dbReference>
<feature type="signal peptide" evidence="2">
    <location>
        <begin position="1"/>
        <end position="18"/>
    </location>
</feature>
<organism evidence="3 4">
    <name type="scientific">Falsiroseomonas selenitidurans</name>
    <dbReference type="NCBI Taxonomy" id="2716335"/>
    <lineage>
        <taxon>Bacteria</taxon>
        <taxon>Pseudomonadati</taxon>
        <taxon>Pseudomonadota</taxon>
        <taxon>Alphaproteobacteria</taxon>
        <taxon>Acetobacterales</taxon>
        <taxon>Roseomonadaceae</taxon>
        <taxon>Falsiroseomonas</taxon>
    </lineage>
</organism>
<proteinExistence type="predicted"/>
<evidence type="ECO:0000256" key="1">
    <source>
        <dbReference type="ARBA" id="ARBA00023027"/>
    </source>
</evidence>